<dbReference type="EMBL" id="JAEFBK010000008">
    <property type="protein sequence ID" value="KAG7577084.1"/>
    <property type="molecule type" value="Genomic_DNA"/>
</dbReference>
<evidence type="ECO:0000313" key="3">
    <source>
        <dbReference type="Proteomes" id="UP000694240"/>
    </source>
</evidence>
<evidence type="ECO:0000256" key="1">
    <source>
        <dbReference type="SAM" id="SignalP"/>
    </source>
</evidence>
<evidence type="ECO:0008006" key="4">
    <source>
        <dbReference type="Google" id="ProtNLM"/>
    </source>
</evidence>
<accession>A0A8T2AYX3</accession>
<reference evidence="2 3" key="1">
    <citation type="submission" date="2020-12" db="EMBL/GenBank/DDBJ databases">
        <title>Concerted genomic and epigenomic changes stabilize Arabidopsis allopolyploids.</title>
        <authorList>
            <person name="Chen Z."/>
        </authorList>
    </citation>
    <scope>NUCLEOTIDE SEQUENCE [LARGE SCALE GENOMIC DNA]</scope>
    <source>
        <strain evidence="2">Allo738</strain>
        <tissue evidence="2">Leaf</tissue>
    </source>
</reference>
<dbReference type="AlphaFoldDB" id="A0A8T2AYX3"/>
<feature type="signal peptide" evidence="1">
    <location>
        <begin position="1"/>
        <end position="21"/>
    </location>
</feature>
<evidence type="ECO:0000313" key="2">
    <source>
        <dbReference type="EMBL" id="KAG7577084.1"/>
    </source>
</evidence>
<keyword evidence="1" id="KW-0732">Signal</keyword>
<sequence>MSLKIILVALLLLLCITFCNSTIITISKYRKNTNEEEEEGIRKIHINKRKKITVKVSRSPPAKGWICCND</sequence>
<feature type="chain" id="PRO_5035761510" description="Transmembrane protein" evidence="1">
    <location>
        <begin position="22"/>
        <end position="70"/>
    </location>
</feature>
<comment type="caution">
    <text evidence="2">The sequence shown here is derived from an EMBL/GenBank/DDBJ whole genome shotgun (WGS) entry which is preliminary data.</text>
</comment>
<gene>
    <name evidence="2" type="ORF">ISN45_Aa03g013950</name>
</gene>
<organism evidence="2 3">
    <name type="scientific">Arabidopsis thaliana x Arabidopsis arenosa</name>
    <dbReference type="NCBI Taxonomy" id="1240361"/>
    <lineage>
        <taxon>Eukaryota</taxon>
        <taxon>Viridiplantae</taxon>
        <taxon>Streptophyta</taxon>
        <taxon>Embryophyta</taxon>
        <taxon>Tracheophyta</taxon>
        <taxon>Spermatophyta</taxon>
        <taxon>Magnoliopsida</taxon>
        <taxon>eudicotyledons</taxon>
        <taxon>Gunneridae</taxon>
        <taxon>Pentapetalae</taxon>
        <taxon>rosids</taxon>
        <taxon>malvids</taxon>
        <taxon>Brassicales</taxon>
        <taxon>Brassicaceae</taxon>
        <taxon>Camelineae</taxon>
        <taxon>Arabidopsis</taxon>
    </lineage>
</organism>
<protein>
    <recommendedName>
        <fullName evidence="4">Transmembrane protein</fullName>
    </recommendedName>
</protein>
<name>A0A8T2AYX3_9BRAS</name>
<proteinExistence type="predicted"/>
<dbReference type="Proteomes" id="UP000694240">
    <property type="component" value="Chromosome 8"/>
</dbReference>
<keyword evidence="3" id="KW-1185">Reference proteome</keyword>